<dbReference type="CDD" id="cd04301">
    <property type="entry name" value="NAT_SF"/>
    <property type="match status" value="1"/>
</dbReference>
<dbReference type="STRING" id="935700.jaqu_11390"/>
<comment type="caution">
    <text evidence="2">The sequence shown here is derived from an EMBL/GenBank/DDBJ whole genome shotgun (WGS) entry which is preliminary data.</text>
</comment>
<evidence type="ECO:0000313" key="2">
    <source>
        <dbReference type="EMBL" id="KIT17097.1"/>
    </source>
</evidence>
<proteinExistence type="predicted"/>
<dbReference type="Gene3D" id="3.40.630.30">
    <property type="match status" value="1"/>
</dbReference>
<dbReference type="AlphaFoldDB" id="A0A0D1CQP1"/>
<name>A0A0D1CQP1_9RHOB</name>
<dbReference type="SUPFAM" id="SSF55729">
    <property type="entry name" value="Acyl-CoA N-acyltransferases (Nat)"/>
    <property type="match status" value="1"/>
</dbReference>
<accession>A0A0D1CQP1</accession>
<evidence type="ECO:0000313" key="3">
    <source>
        <dbReference type="Proteomes" id="UP000032232"/>
    </source>
</evidence>
<dbReference type="GO" id="GO:0016747">
    <property type="term" value="F:acyltransferase activity, transferring groups other than amino-acyl groups"/>
    <property type="evidence" value="ECO:0007669"/>
    <property type="project" value="InterPro"/>
</dbReference>
<dbReference type="RefSeq" id="WP_043917985.1">
    <property type="nucleotide sequence ID" value="NZ_FZPF01000001.1"/>
</dbReference>
<keyword evidence="3" id="KW-1185">Reference proteome</keyword>
<dbReference type="InterPro" id="IPR016181">
    <property type="entry name" value="Acyl_CoA_acyltransferase"/>
</dbReference>
<gene>
    <name evidence="2" type="ORF">jaqu_11390</name>
</gene>
<reference evidence="2 3" key="1">
    <citation type="submission" date="2015-02" db="EMBL/GenBank/DDBJ databases">
        <title>Genome Sequence of Jannaschia aquimarina DSM28248, a member of the Roseobacter clade.</title>
        <authorList>
            <person name="Voget S."/>
            <person name="Daniel R."/>
        </authorList>
    </citation>
    <scope>NUCLEOTIDE SEQUENCE [LARGE SCALE GENOMIC DNA]</scope>
    <source>
        <strain evidence="2 3">GSW-M26</strain>
    </source>
</reference>
<organism evidence="2 3">
    <name type="scientific">Jannaschia aquimarina</name>
    <dbReference type="NCBI Taxonomy" id="935700"/>
    <lineage>
        <taxon>Bacteria</taxon>
        <taxon>Pseudomonadati</taxon>
        <taxon>Pseudomonadota</taxon>
        <taxon>Alphaproteobacteria</taxon>
        <taxon>Rhodobacterales</taxon>
        <taxon>Roseobacteraceae</taxon>
        <taxon>Jannaschia</taxon>
    </lineage>
</organism>
<protein>
    <submittedName>
        <fullName evidence="2">Acetyltransferase (GNAT) family protein</fullName>
    </submittedName>
</protein>
<keyword evidence="2" id="KW-0808">Transferase</keyword>
<dbReference type="Pfam" id="PF00583">
    <property type="entry name" value="Acetyltransf_1"/>
    <property type="match status" value="1"/>
</dbReference>
<evidence type="ECO:0000259" key="1">
    <source>
        <dbReference type="PROSITE" id="PS51186"/>
    </source>
</evidence>
<sequence length="275" mass="30147">MIQLEPRHRDEIETFLRGRITEAMFPLANLSRYGMEGGHPRAMTFWAGDPAAPDALLGLSDECMAMPVWPDGTDPRPFAQHLTGRDLMGATGATHAVRPVIEACGLIGAPAHLDADEPQFLLSLDRLDVPDGPGRLVPLDADRQAAERWRLAYLRELHLGEGTPEDAAKDIDRWIEADSHRLLIDDGRPLALTGFNAALPDIVQVGGVYVPSEMRGRRLGGRAVALHLAEAREQGVRQATLFAASETAVRCYARLGFERIGTYTLLLFDGKQVAR</sequence>
<dbReference type="EMBL" id="JYFE01000022">
    <property type="protein sequence ID" value="KIT17097.1"/>
    <property type="molecule type" value="Genomic_DNA"/>
</dbReference>
<dbReference type="PATRIC" id="fig|935700.4.peg.1185"/>
<dbReference type="Proteomes" id="UP000032232">
    <property type="component" value="Unassembled WGS sequence"/>
</dbReference>
<feature type="domain" description="N-acetyltransferase" evidence="1">
    <location>
        <begin position="134"/>
        <end position="275"/>
    </location>
</feature>
<dbReference type="InterPro" id="IPR000182">
    <property type="entry name" value="GNAT_dom"/>
</dbReference>
<dbReference type="OrthoDB" id="7365268at2"/>
<dbReference type="PROSITE" id="PS51186">
    <property type="entry name" value="GNAT"/>
    <property type="match status" value="1"/>
</dbReference>